<dbReference type="InterPro" id="IPR012340">
    <property type="entry name" value="NA-bd_OB-fold"/>
</dbReference>
<gene>
    <name evidence="1" type="ordered locus">Btus_0255</name>
</gene>
<name>D5WSE5_KYRT2</name>
<keyword evidence="2" id="KW-1185">Reference proteome</keyword>
<dbReference type="Proteomes" id="UP000002368">
    <property type="component" value="Chromosome"/>
</dbReference>
<dbReference type="SUPFAM" id="SSF50249">
    <property type="entry name" value="Nucleic acid-binding proteins"/>
    <property type="match status" value="1"/>
</dbReference>
<organism evidence="1 2">
    <name type="scientific">Kyrpidia tusciae (strain DSM 2912 / NBRC 15312 / T2)</name>
    <name type="common">Bacillus tusciae</name>
    <dbReference type="NCBI Taxonomy" id="562970"/>
    <lineage>
        <taxon>Bacteria</taxon>
        <taxon>Bacillati</taxon>
        <taxon>Bacillota</taxon>
        <taxon>Bacilli</taxon>
        <taxon>Bacillales</taxon>
        <taxon>Alicyclobacillaceae</taxon>
        <taxon>Kyrpidia</taxon>
    </lineage>
</organism>
<dbReference type="Gene3D" id="2.40.50.140">
    <property type="entry name" value="Nucleic acid-binding proteins"/>
    <property type="match status" value="1"/>
</dbReference>
<reference evidence="1 2" key="1">
    <citation type="journal article" date="2011" name="Stand. Genomic Sci.">
        <title>Complete genome sequence of the thermophilic, hydrogen-oxidizing Bacillus tusciae type strain (T2) and reclassification in the new genus, Kyrpidia gen. nov. as Kyrpidia tusciae comb. nov. and emendation of the family Alicyclobacillaceae da Costa and Rainey, 2010.</title>
        <authorList>
            <person name="Klenk H.P."/>
            <person name="Lapidus A."/>
            <person name="Chertkov O."/>
            <person name="Copeland A."/>
            <person name="Del Rio T.G."/>
            <person name="Nolan M."/>
            <person name="Lucas S."/>
            <person name="Chen F."/>
            <person name="Tice H."/>
            <person name="Cheng J.F."/>
            <person name="Han C."/>
            <person name="Bruce D."/>
            <person name="Goodwin L."/>
            <person name="Pitluck S."/>
            <person name="Pati A."/>
            <person name="Ivanova N."/>
            <person name="Mavromatis K."/>
            <person name="Daum C."/>
            <person name="Chen A."/>
            <person name="Palaniappan K."/>
            <person name="Chang Y.J."/>
            <person name="Land M."/>
            <person name="Hauser L."/>
            <person name="Jeffries C.D."/>
            <person name="Detter J.C."/>
            <person name="Rohde M."/>
            <person name="Abt B."/>
            <person name="Pukall R."/>
            <person name="Goker M."/>
            <person name="Bristow J."/>
            <person name="Markowitz V."/>
            <person name="Hugenholtz P."/>
            <person name="Eisen J.A."/>
        </authorList>
    </citation>
    <scope>NUCLEOTIDE SEQUENCE [LARGE SCALE GENOMIC DNA]</scope>
    <source>
        <strain evidence="1 2">DSM 2912</strain>
    </source>
</reference>
<evidence type="ECO:0000313" key="1">
    <source>
        <dbReference type="EMBL" id="ADG05030.1"/>
    </source>
</evidence>
<sequence length="83" mass="9354">MAAVEDCANLDIRVGTGVKAEPFPEARVPAIRMEIDFGSLGQVRWDTFTGLVYFPWIEYNGYGYSDRPAQERPGHRLNYGEEG</sequence>
<dbReference type="AlphaFoldDB" id="D5WSE5"/>
<evidence type="ECO:0000313" key="2">
    <source>
        <dbReference type="Proteomes" id="UP000002368"/>
    </source>
</evidence>
<dbReference type="KEGG" id="bts:Btus_0255"/>
<proteinExistence type="predicted"/>
<dbReference type="HOGENOM" id="CLU_2538186_0_0_9"/>
<protein>
    <submittedName>
        <fullName evidence="1">Uncharacterized protein</fullName>
    </submittedName>
</protein>
<accession>D5WSE5</accession>
<dbReference type="EMBL" id="CP002017">
    <property type="protein sequence ID" value="ADG05030.1"/>
    <property type="molecule type" value="Genomic_DNA"/>
</dbReference>
<dbReference type="STRING" id="562970.Btus_0255"/>